<protein>
    <submittedName>
        <fullName evidence="4">Transmembrane protein INAFM2</fullName>
    </submittedName>
</protein>
<sequence length="184" mass="19515">MNERDAMGSRPTGERPGKAPTYTGDKKAKLAAKTNRKWVRLATVFAYVLSVSSAAIVLAVYYCIFWKPVNVPADGAIVPKATAAAPVGGAGTVVPSAPVPDGRGETSRAAPPVVGPASAAETSAGTRTERRHLHGEDTEGRSDHFGKSTLLDYYTSPLPLEDAAAEQRYSTEPHWSSGKKDDYN</sequence>
<dbReference type="PANTHER" id="PTHR34929:SF1">
    <property type="entry name" value="INAF MOTIF CONTAINING 2"/>
    <property type="match status" value="1"/>
</dbReference>
<dbReference type="Pfam" id="PF15018">
    <property type="entry name" value="InaF-motif"/>
    <property type="match status" value="1"/>
</dbReference>
<dbReference type="AlphaFoldDB" id="A0AAJ7T7H3"/>
<organism evidence="3 4">
    <name type="scientific">Petromyzon marinus</name>
    <name type="common">Sea lamprey</name>
    <dbReference type="NCBI Taxonomy" id="7757"/>
    <lineage>
        <taxon>Eukaryota</taxon>
        <taxon>Metazoa</taxon>
        <taxon>Chordata</taxon>
        <taxon>Craniata</taxon>
        <taxon>Vertebrata</taxon>
        <taxon>Cyclostomata</taxon>
        <taxon>Hyperoartia</taxon>
        <taxon>Petromyzontiformes</taxon>
        <taxon>Petromyzontidae</taxon>
        <taxon>Petromyzon</taxon>
    </lineage>
</organism>
<name>A0AAJ7T7H3_PETMA</name>
<gene>
    <name evidence="4" type="primary">LOC116943185</name>
</gene>
<reference evidence="4" key="1">
    <citation type="submission" date="2025-08" db="UniProtKB">
        <authorList>
            <consortium name="RefSeq"/>
        </authorList>
    </citation>
    <scope>IDENTIFICATION</scope>
    <source>
        <tissue evidence="4">Sperm</tissue>
    </source>
</reference>
<dbReference type="Proteomes" id="UP001318040">
    <property type="component" value="Chromosome 17"/>
</dbReference>
<feature type="region of interest" description="Disordered" evidence="1">
    <location>
        <begin position="1"/>
        <end position="27"/>
    </location>
</feature>
<evidence type="ECO:0000313" key="4">
    <source>
        <dbReference type="RefSeq" id="XP_032811711.1"/>
    </source>
</evidence>
<proteinExistence type="predicted"/>
<feature type="compositionally biased region" description="Basic and acidic residues" evidence="1">
    <location>
        <begin position="1"/>
        <end position="17"/>
    </location>
</feature>
<evidence type="ECO:0000256" key="2">
    <source>
        <dbReference type="SAM" id="Phobius"/>
    </source>
</evidence>
<keyword evidence="2 4" id="KW-0812">Transmembrane</keyword>
<keyword evidence="3" id="KW-1185">Reference proteome</keyword>
<dbReference type="KEGG" id="pmrn:116943185"/>
<evidence type="ECO:0000313" key="3">
    <source>
        <dbReference type="Proteomes" id="UP001318040"/>
    </source>
</evidence>
<dbReference type="RefSeq" id="XP_032811711.1">
    <property type="nucleotide sequence ID" value="XM_032955820.1"/>
</dbReference>
<accession>A0AAJ7T7H3</accession>
<keyword evidence="2" id="KW-1133">Transmembrane helix</keyword>
<dbReference type="CTD" id="100505573"/>
<feature type="compositionally biased region" description="Low complexity" evidence="1">
    <location>
        <begin position="88"/>
        <end position="100"/>
    </location>
</feature>
<feature type="region of interest" description="Disordered" evidence="1">
    <location>
        <begin position="88"/>
        <end position="147"/>
    </location>
</feature>
<keyword evidence="2" id="KW-0472">Membrane</keyword>
<dbReference type="InterPro" id="IPR029162">
    <property type="entry name" value="InaF-motif"/>
</dbReference>
<feature type="region of interest" description="Disordered" evidence="1">
    <location>
        <begin position="164"/>
        <end position="184"/>
    </location>
</feature>
<feature type="transmembrane region" description="Helical" evidence="2">
    <location>
        <begin position="38"/>
        <end position="62"/>
    </location>
</feature>
<feature type="compositionally biased region" description="Basic and acidic residues" evidence="1">
    <location>
        <begin position="134"/>
        <end position="146"/>
    </location>
</feature>
<feature type="compositionally biased region" description="Low complexity" evidence="1">
    <location>
        <begin position="109"/>
        <end position="120"/>
    </location>
</feature>
<evidence type="ECO:0000256" key="1">
    <source>
        <dbReference type="SAM" id="MobiDB-lite"/>
    </source>
</evidence>
<dbReference type="PANTHER" id="PTHR34929">
    <property type="entry name" value="ZGC:153157"/>
    <property type="match status" value="1"/>
</dbReference>